<keyword evidence="1" id="KW-1133">Transmembrane helix</keyword>
<feature type="transmembrane region" description="Helical" evidence="1">
    <location>
        <begin position="63"/>
        <end position="84"/>
    </location>
</feature>
<dbReference type="OMA" id="WNDMVWG"/>
<keyword evidence="1" id="KW-0812">Transmembrane</keyword>
<dbReference type="PANTHER" id="PTHR37019">
    <property type="entry name" value="CHROMOSOME 1, WHOLE GENOME SHOTGUN SEQUENCE"/>
    <property type="match status" value="1"/>
</dbReference>
<keyword evidence="1" id="KW-0472">Membrane</keyword>
<dbReference type="EMBL" id="KB456263">
    <property type="protein sequence ID" value="EMF13456.1"/>
    <property type="molecule type" value="Genomic_DNA"/>
</dbReference>
<dbReference type="Pfam" id="PF24803">
    <property type="entry name" value="DUF7704"/>
    <property type="match status" value="1"/>
</dbReference>
<reference evidence="3 4" key="1">
    <citation type="journal article" date="2012" name="PLoS Pathog.">
        <title>Diverse lifestyles and strategies of plant pathogenesis encoded in the genomes of eighteen Dothideomycetes fungi.</title>
        <authorList>
            <person name="Ohm R.A."/>
            <person name="Feau N."/>
            <person name="Henrissat B."/>
            <person name="Schoch C.L."/>
            <person name="Horwitz B.A."/>
            <person name="Barry K.W."/>
            <person name="Condon B.J."/>
            <person name="Copeland A.C."/>
            <person name="Dhillon B."/>
            <person name="Glaser F."/>
            <person name="Hesse C.N."/>
            <person name="Kosti I."/>
            <person name="LaButti K."/>
            <person name="Lindquist E.A."/>
            <person name="Lucas S."/>
            <person name="Salamov A.A."/>
            <person name="Bradshaw R.E."/>
            <person name="Ciuffetti L."/>
            <person name="Hamelin R.C."/>
            <person name="Kema G.H.J."/>
            <person name="Lawrence C."/>
            <person name="Scott J.A."/>
            <person name="Spatafora J.W."/>
            <person name="Turgeon B.G."/>
            <person name="de Wit P.J.G.M."/>
            <person name="Zhong S."/>
            <person name="Goodwin S.B."/>
            <person name="Grigoriev I.V."/>
        </authorList>
    </citation>
    <scope>NUCLEOTIDE SEQUENCE [LARGE SCALE GENOMIC DNA]</scope>
    <source>
        <strain evidence="3 4">SO2202</strain>
    </source>
</reference>
<evidence type="ECO:0000313" key="4">
    <source>
        <dbReference type="Proteomes" id="UP000016931"/>
    </source>
</evidence>
<dbReference type="RefSeq" id="XP_016761577.1">
    <property type="nucleotide sequence ID" value="XM_016902947.1"/>
</dbReference>
<evidence type="ECO:0000313" key="3">
    <source>
        <dbReference type="EMBL" id="EMF13456.1"/>
    </source>
</evidence>
<dbReference type="InterPro" id="IPR056121">
    <property type="entry name" value="DUF7704"/>
</dbReference>
<keyword evidence="4" id="KW-1185">Reference proteome</keyword>
<proteinExistence type="predicted"/>
<dbReference type="Proteomes" id="UP000016931">
    <property type="component" value="Unassembled WGS sequence"/>
</dbReference>
<accession>M3BZI2</accession>
<dbReference type="STRING" id="692275.M3BZI2"/>
<evidence type="ECO:0000256" key="1">
    <source>
        <dbReference type="SAM" id="Phobius"/>
    </source>
</evidence>
<name>M3BZI2_SPHMS</name>
<protein>
    <recommendedName>
        <fullName evidence="2">DUF7704 domain-containing protein</fullName>
    </recommendedName>
</protein>
<sequence>MARSCLPLWPLILFGILEPLALIWASIIATTNPLTFFAAQAPYPTIVKNEAENDNSNFFPPQAHALTLQIGNVFLLLAALAIICSWTTHKEIAKRYLVVVACADVGHIYAVYAAVGPQYFGNVAEWNDMMWGNVGCSLFLHVNRWATVAGWFGRVG</sequence>
<dbReference type="OrthoDB" id="2937326at2759"/>
<organism evidence="3 4">
    <name type="scientific">Sphaerulina musiva (strain SO2202)</name>
    <name type="common">Poplar stem canker fungus</name>
    <name type="synonym">Septoria musiva</name>
    <dbReference type="NCBI Taxonomy" id="692275"/>
    <lineage>
        <taxon>Eukaryota</taxon>
        <taxon>Fungi</taxon>
        <taxon>Dikarya</taxon>
        <taxon>Ascomycota</taxon>
        <taxon>Pezizomycotina</taxon>
        <taxon>Dothideomycetes</taxon>
        <taxon>Dothideomycetidae</taxon>
        <taxon>Mycosphaerellales</taxon>
        <taxon>Mycosphaerellaceae</taxon>
        <taxon>Sphaerulina</taxon>
    </lineage>
</organism>
<dbReference type="eggNOG" id="ENOG502S8N7">
    <property type="taxonomic scope" value="Eukaryota"/>
</dbReference>
<feature type="transmembrane region" description="Helical" evidence="1">
    <location>
        <begin position="96"/>
        <end position="120"/>
    </location>
</feature>
<dbReference type="AlphaFoldDB" id="M3BZI2"/>
<dbReference type="HOGENOM" id="CLU_112091_3_1_1"/>
<evidence type="ECO:0000259" key="2">
    <source>
        <dbReference type="Pfam" id="PF24803"/>
    </source>
</evidence>
<gene>
    <name evidence="3" type="ORF">SEPMUDRAFT_140880</name>
</gene>
<dbReference type="GeneID" id="27900084"/>
<dbReference type="PANTHER" id="PTHR37019:SF2">
    <property type="entry name" value="EXPERA DOMAIN-CONTAINING PROTEIN"/>
    <property type="match status" value="1"/>
</dbReference>
<feature type="domain" description="DUF7704" evidence="2">
    <location>
        <begin position="4"/>
        <end position="154"/>
    </location>
</feature>